<evidence type="ECO:0000259" key="2">
    <source>
        <dbReference type="Pfam" id="PF13837"/>
    </source>
</evidence>
<sequence length="117" mass="13853">MWTDEQLRVLIDSRKDYNEKYYDLVGNGKRNFWKQVSTKINLQFGTSYSGAHCMEKFESLKRDHKRMKDYIDGKDKGKKTKNVSKYDRLREQNIARRNQSPPPPYEESSGSISQPQL</sequence>
<keyword evidence="4" id="KW-1185">Reference proteome</keyword>
<evidence type="ECO:0000256" key="1">
    <source>
        <dbReference type="SAM" id="MobiDB-lite"/>
    </source>
</evidence>
<feature type="compositionally biased region" description="Basic and acidic residues" evidence="1">
    <location>
        <begin position="84"/>
        <end position="94"/>
    </location>
</feature>
<dbReference type="Gene3D" id="1.10.10.60">
    <property type="entry name" value="Homeodomain-like"/>
    <property type="match status" value="1"/>
</dbReference>
<dbReference type="AlphaFoldDB" id="A0A397SHQ6"/>
<reference evidence="3 4" key="1">
    <citation type="submission" date="2018-06" db="EMBL/GenBank/DDBJ databases">
        <title>Comparative genomics reveals the genomic features of Rhizophagus irregularis, R. cerebriforme, R. diaphanum and Gigaspora rosea, and their symbiotic lifestyle signature.</title>
        <authorList>
            <person name="Morin E."/>
            <person name="San Clemente H."/>
            <person name="Chen E.C.H."/>
            <person name="De La Providencia I."/>
            <person name="Hainaut M."/>
            <person name="Kuo A."/>
            <person name="Kohler A."/>
            <person name="Murat C."/>
            <person name="Tang N."/>
            <person name="Roy S."/>
            <person name="Loubradou J."/>
            <person name="Henrissat B."/>
            <person name="Grigoriev I.V."/>
            <person name="Corradi N."/>
            <person name="Roux C."/>
            <person name="Martin F.M."/>
        </authorList>
    </citation>
    <scope>NUCLEOTIDE SEQUENCE [LARGE SCALE GENOMIC DNA]</scope>
    <source>
        <strain evidence="3 4">DAOM 227022</strain>
    </source>
</reference>
<proteinExistence type="predicted"/>
<dbReference type="Pfam" id="PF13837">
    <property type="entry name" value="Myb_DNA-bind_4"/>
    <property type="match status" value="1"/>
</dbReference>
<dbReference type="InterPro" id="IPR044822">
    <property type="entry name" value="Myb_DNA-bind_4"/>
</dbReference>
<gene>
    <name evidence="3" type="ORF">C1645_830600</name>
</gene>
<feature type="compositionally biased region" description="Low complexity" evidence="1">
    <location>
        <begin position="106"/>
        <end position="117"/>
    </location>
</feature>
<dbReference type="EMBL" id="QKYT01000418">
    <property type="protein sequence ID" value="RIA85558.1"/>
    <property type="molecule type" value="Genomic_DNA"/>
</dbReference>
<dbReference type="OrthoDB" id="2394703at2759"/>
<feature type="region of interest" description="Disordered" evidence="1">
    <location>
        <begin position="67"/>
        <end position="117"/>
    </location>
</feature>
<name>A0A397SHQ6_9GLOM</name>
<evidence type="ECO:0000313" key="3">
    <source>
        <dbReference type="EMBL" id="RIA85558.1"/>
    </source>
</evidence>
<evidence type="ECO:0000313" key="4">
    <source>
        <dbReference type="Proteomes" id="UP000265703"/>
    </source>
</evidence>
<dbReference type="Proteomes" id="UP000265703">
    <property type="component" value="Unassembled WGS sequence"/>
</dbReference>
<feature type="domain" description="Myb/SANT-like DNA-binding" evidence="2">
    <location>
        <begin position="2"/>
        <end position="85"/>
    </location>
</feature>
<organism evidence="3 4">
    <name type="scientific">Glomus cerebriforme</name>
    <dbReference type="NCBI Taxonomy" id="658196"/>
    <lineage>
        <taxon>Eukaryota</taxon>
        <taxon>Fungi</taxon>
        <taxon>Fungi incertae sedis</taxon>
        <taxon>Mucoromycota</taxon>
        <taxon>Glomeromycotina</taxon>
        <taxon>Glomeromycetes</taxon>
        <taxon>Glomerales</taxon>
        <taxon>Glomeraceae</taxon>
        <taxon>Glomus</taxon>
    </lineage>
</organism>
<accession>A0A397SHQ6</accession>
<protein>
    <recommendedName>
        <fullName evidence="2">Myb/SANT-like DNA-binding domain-containing protein</fullName>
    </recommendedName>
</protein>
<comment type="caution">
    <text evidence="3">The sequence shown here is derived from an EMBL/GenBank/DDBJ whole genome shotgun (WGS) entry which is preliminary data.</text>
</comment>